<keyword evidence="4" id="KW-0378">Hydrolase</keyword>
<dbReference type="GO" id="GO:0003677">
    <property type="term" value="F:DNA binding"/>
    <property type="evidence" value="ECO:0007669"/>
    <property type="project" value="InterPro"/>
</dbReference>
<dbReference type="Gene3D" id="2.40.330.10">
    <property type="entry name" value="DNA-binding pseudobarrel domain"/>
    <property type="match status" value="1"/>
</dbReference>
<keyword evidence="4" id="KW-0255">Endonuclease</keyword>
<feature type="domain" description="Restriction endonuclease type II EcoRII N-terminal" evidence="2">
    <location>
        <begin position="16"/>
        <end position="165"/>
    </location>
</feature>
<dbReference type="GO" id="GO:0009036">
    <property type="term" value="F:type II site-specific deoxyribonuclease activity"/>
    <property type="evidence" value="ECO:0007669"/>
    <property type="project" value="InterPro"/>
</dbReference>
<keyword evidence="5" id="KW-1185">Reference proteome</keyword>
<evidence type="ECO:0000313" key="3">
    <source>
        <dbReference type="EMBL" id="MBB3915577.1"/>
    </source>
</evidence>
<dbReference type="AlphaFoldDB" id="A0A7W6FJ04"/>
<dbReference type="SUPFAM" id="SSF52980">
    <property type="entry name" value="Restriction endonuclease-like"/>
    <property type="match status" value="1"/>
</dbReference>
<dbReference type="EMBL" id="JACIDG010000006">
    <property type="protein sequence ID" value="MBB3915577.1"/>
    <property type="molecule type" value="Genomic_DNA"/>
</dbReference>
<dbReference type="InterPro" id="IPR015300">
    <property type="entry name" value="DNA-bd_pseudobarrel_sf"/>
</dbReference>
<dbReference type="RefSeq" id="WP_126826790.1">
    <property type="nucleotide sequence ID" value="NZ_JACIDG010000006.1"/>
</dbReference>
<keyword evidence="4" id="KW-0540">Nuclease</keyword>
<evidence type="ECO:0000313" key="5">
    <source>
        <dbReference type="Proteomes" id="UP000272004"/>
    </source>
</evidence>
<feature type="domain" description="Restriction endonuclease type II EcoRII C-terminal" evidence="1">
    <location>
        <begin position="236"/>
        <end position="403"/>
    </location>
</feature>
<dbReference type="InterPro" id="IPR038365">
    <property type="entry name" value="EcoRII_C_sf"/>
</dbReference>
<dbReference type="InterPro" id="IPR015109">
    <property type="entry name" value="Restrct_endonuc_II_EcoRII_C"/>
</dbReference>
<dbReference type="Pfam" id="PF09019">
    <property type="entry name" value="EcoRII-C"/>
    <property type="match status" value="1"/>
</dbReference>
<accession>A0A7W6FJ04</accession>
<dbReference type="Proteomes" id="UP000545490">
    <property type="component" value="Unassembled WGS sequence"/>
</dbReference>
<sequence>MALADLTDWMNEFGRPGFVWYAKRLSGNDTLANQSHQAGPYIPKDFLFEMVPRINKPQILNPDSFFELYVDSHPDVKTIRAIWYNGKLHGKTRNETRLTGFGGAQSALLDPDSTGALAVFAFRPETETMAAECHVWVCGGEGTEADLVEERLGPVEPKIPVIWRPGVSEPQADLFTRAPPARASCWLQPEEIPADWLITFPTGREIIAKTIELRSATGMNADVRLLRRRTCEFEIFKSIEEASWLPKIKEGFHSIDGFLGLANTILQSRKSRAGKSLEYHTASILEEEGLVPGTAFVHNPLIEVNKRPDFLFPSVAAYEDTSFPANRLRMLAAKTTCKDRWRQIINEADRIQTKHLLTLQEGVSQAQFTEMTEAGVRLVVPAGIHDAYPETVRPHLITLEEFIGDVRTA</sequence>
<dbReference type="Pfam" id="PF09217">
    <property type="entry name" value="EcoRII-N"/>
    <property type="match status" value="1"/>
</dbReference>
<dbReference type="GO" id="GO:0009307">
    <property type="term" value="P:DNA restriction-modification system"/>
    <property type="evidence" value="ECO:0007669"/>
    <property type="project" value="InterPro"/>
</dbReference>
<evidence type="ECO:0000259" key="1">
    <source>
        <dbReference type="Pfam" id="PF09019"/>
    </source>
</evidence>
<comment type="caution">
    <text evidence="3">The sequence shown here is derived from an EMBL/GenBank/DDBJ whole genome shotgun (WGS) entry which is preliminary data.</text>
</comment>
<reference evidence="3 6" key="2">
    <citation type="submission" date="2020-08" db="EMBL/GenBank/DDBJ databases">
        <title>Genomic Encyclopedia of Type Strains, Phase IV (KMG-IV): sequencing the most valuable type-strain genomes for metagenomic binning, comparative biology and taxonomic classification.</title>
        <authorList>
            <person name="Goeker M."/>
        </authorList>
    </citation>
    <scope>NUCLEOTIDE SEQUENCE [LARGE SCALE GENOMIC DNA]</scope>
    <source>
        <strain evidence="3 6">DSM 19331</strain>
    </source>
</reference>
<dbReference type="SUPFAM" id="SSF101936">
    <property type="entry name" value="DNA-binding pseudobarrel domain"/>
    <property type="match status" value="1"/>
</dbReference>
<dbReference type="InterPro" id="IPR011335">
    <property type="entry name" value="Restrct_endonuc-II-like"/>
</dbReference>
<evidence type="ECO:0000313" key="6">
    <source>
        <dbReference type="Proteomes" id="UP000545490"/>
    </source>
</evidence>
<organism evidence="3 6">
    <name type="scientific">Rhizobium fabae</name>
    <dbReference type="NCBI Taxonomy" id="573179"/>
    <lineage>
        <taxon>Bacteria</taxon>
        <taxon>Pseudomonadati</taxon>
        <taxon>Pseudomonadota</taxon>
        <taxon>Alphaproteobacteria</taxon>
        <taxon>Hyphomicrobiales</taxon>
        <taxon>Rhizobiaceae</taxon>
        <taxon>Rhizobium/Agrobacterium group</taxon>
        <taxon>Rhizobium</taxon>
    </lineage>
</organism>
<dbReference type="InterPro" id="IPR023372">
    <property type="entry name" value="Rest_endonuc_II_EcoRII_N"/>
</dbReference>
<dbReference type="Gene3D" id="3.40.91.80">
    <property type="match status" value="1"/>
</dbReference>
<reference evidence="4 5" key="1">
    <citation type="submission" date="2018-11" db="EMBL/GenBank/DDBJ databases">
        <authorList>
            <person name="Huo Y."/>
        </authorList>
    </citation>
    <scope>NUCLEOTIDE SEQUENCE [LARGE SCALE GENOMIC DNA]</scope>
    <source>
        <strain evidence="4 5">CCBAU 33202</strain>
    </source>
</reference>
<proteinExistence type="predicted"/>
<gene>
    <name evidence="4" type="ORF">EFB14_15755</name>
    <name evidence="3" type="ORF">GGQ65_002867</name>
</gene>
<evidence type="ECO:0000313" key="4">
    <source>
        <dbReference type="EMBL" id="RUM11842.1"/>
    </source>
</evidence>
<dbReference type="Proteomes" id="UP000272004">
    <property type="component" value="Unassembled WGS sequence"/>
</dbReference>
<protein>
    <submittedName>
        <fullName evidence="4">Type II restriction endonuclease</fullName>
    </submittedName>
</protein>
<dbReference type="EMBL" id="RJJU01000008">
    <property type="protein sequence ID" value="RUM11842.1"/>
    <property type="molecule type" value="Genomic_DNA"/>
</dbReference>
<evidence type="ECO:0000259" key="2">
    <source>
        <dbReference type="Pfam" id="PF09217"/>
    </source>
</evidence>
<name>A0A7W6FJ04_9HYPH</name>